<proteinExistence type="predicted"/>
<feature type="chain" id="PRO_5047523931" evidence="1">
    <location>
        <begin position="23"/>
        <end position="430"/>
    </location>
</feature>
<accession>A0ABR7CNB6</accession>
<comment type="caution">
    <text evidence="2">The sequence shown here is derived from an EMBL/GenBank/DDBJ whole genome shotgun (WGS) entry which is preliminary data.</text>
</comment>
<evidence type="ECO:0000313" key="3">
    <source>
        <dbReference type="Proteomes" id="UP000636891"/>
    </source>
</evidence>
<evidence type="ECO:0000256" key="1">
    <source>
        <dbReference type="SAM" id="SignalP"/>
    </source>
</evidence>
<dbReference type="EMBL" id="JACOOK010000004">
    <property type="protein sequence ID" value="MBC5617089.1"/>
    <property type="molecule type" value="Genomic_DNA"/>
</dbReference>
<protein>
    <submittedName>
        <fullName evidence="2">Porin</fullName>
    </submittedName>
</protein>
<keyword evidence="1" id="KW-0732">Signal</keyword>
<reference evidence="2 3" key="1">
    <citation type="submission" date="2020-08" db="EMBL/GenBank/DDBJ databases">
        <title>Genome public.</title>
        <authorList>
            <person name="Liu C."/>
            <person name="Sun Q."/>
        </authorList>
    </citation>
    <scope>NUCLEOTIDE SEQUENCE [LARGE SCALE GENOMIC DNA]</scope>
    <source>
        <strain evidence="2 3">New-7</strain>
    </source>
</reference>
<dbReference type="Proteomes" id="UP000636891">
    <property type="component" value="Unassembled WGS sequence"/>
</dbReference>
<sequence>MKHCILFAAAIIACFFSEGLQAQVLKNNAKPDVLFINRRGAEVDTMSATQVIDLYYSTIEKGFRQTGLPKFIISGKDQKMIFGIGGNVNTRLSYDFDGIANDLDFVTSAIPVPNSPKQRQQFQLDPSTSTLYFKAIAHAGRLGPIVGYIQADFRESNNLGFSLNMAYIELAGFSIGRRFTTFCDLGASPSTVDFEGPNGYPMVYNTMIRYTRKFNDHWSMAVAAEMPNLSASLASDMSSIPQRMPDFPLYFQYSWNKGRSHLRASAIFRDMFYYDDQSDATKSVFGWGTQLSGSIQAGKRLTTYMQFLYGEGIAAYIQDIAGTGLDLVVNPKRPNSLQALPMMSWIAGAQYMFSSKWLATAAYSGVKVFSRNDYRDANTYQIANYLSVNLFYNLTESCQLGAAYLYGTRRNMDKEQGHANRVQAIVQYNF</sequence>
<organism evidence="2 3">
    <name type="scientific">Alistipes hominis</name>
    <dbReference type="NCBI Taxonomy" id="2763015"/>
    <lineage>
        <taxon>Bacteria</taxon>
        <taxon>Pseudomonadati</taxon>
        <taxon>Bacteroidota</taxon>
        <taxon>Bacteroidia</taxon>
        <taxon>Bacteroidales</taxon>
        <taxon>Rikenellaceae</taxon>
        <taxon>Alistipes</taxon>
    </lineage>
</organism>
<keyword evidence="3" id="KW-1185">Reference proteome</keyword>
<gene>
    <name evidence="2" type="ORF">H8S08_08680</name>
</gene>
<name>A0ABR7CNB6_9BACT</name>
<evidence type="ECO:0000313" key="2">
    <source>
        <dbReference type="EMBL" id="MBC5617089.1"/>
    </source>
</evidence>
<dbReference type="Pfam" id="PF19577">
    <property type="entry name" value="DcaP"/>
    <property type="match status" value="1"/>
</dbReference>
<dbReference type="InterPro" id="IPR045748">
    <property type="entry name" value="DcaP"/>
</dbReference>
<dbReference type="SUPFAM" id="SSF56935">
    <property type="entry name" value="Porins"/>
    <property type="match status" value="1"/>
</dbReference>
<dbReference type="RefSeq" id="WP_118656749.1">
    <property type="nucleotide sequence ID" value="NZ_JACOOK010000004.1"/>
</dbReference>
<feature type="signal peptide" evidence="1">
    <location>
        <begin position="1"/>
        <end position="22"/>
    </location>
</feature>